<evidence type="ECO:0000256" key="1">
    <source>
        <dbReference type="SAM" id="MobiDB-lite"/>
    </source>
</evidence>
<dbReference type="AlphaFoldDB" id="A0A915KN71"/>
<proteinExistence type="predicted"/>
<protein>
    <submittedName>
        <fullName evidence="3">Uncharacterized protein</fullName>
    </submittedName>
</protein>
<feature type="region of interest" description="Disordered" evidence="1">
    <location>
        <begin position="24"/>
        <end position="83"/>
    </location>
</feature>
<reference evidence="3" key="1">
    <citation type="submission" date="2022-11" db="UniProtKB">
        <authorList>
            <consortium name="WormBaseParasite"/>
        </authorList>
    </citation>
    <scope>IDENTIFICATION</scope>
</reference>
<organism evidence="2 3">
    <name type="scientific">Romanomermis culicivorax</name>
    <name type="common">Nematode worm</name>
    <dbReference type="NCBI Taxonomy" id="13658"/>
    <lineage>
        <taxon>Eukaryota</taxon>
        <taxon>Metazoa</taxon>
        <taxon>Ecdysozoa</taxon>
        <taxon>Nematoda</taxon>
        <taxon>Enoplea</taxon>
        <taxon>Dorylaimia</taxon>
        <taxon>Mermithida</taxon>
        <taxon>Mermithoidea</taxon>
        <taxon>Mermithidae</taxon>
        <taxon>Romanomermis</taxon>
    </lineage>
</organism>
<keyword evidence="2" id="KW-1185">Reference proteome</keyword>
<feature type="compositionally biased region" description="Low complexity" evidence="1">
    <location>
        <begin position="46"/>
        <end position="60"/>
    </location>
</feature>
<dbReference type="WBParaSite" id="nRc.2.0.1.t39489-RA">
    <property type="protein sequence ID" value="nRc.2.0.1.t39489-RA"/>
    <property type="gene ID" value="nRc.2.0.1.g39489"/>
</dbReference>
<accession>A0A915KN71</accession>
<dbReference type="Proteomes" id="UP000887565">
    <property type="component" value="Unplaced"/>
</dbReference>
<sequence length="134" mass="15054">MMKKETALNDSFLDWILHPADNTWGPLEDAEKEGQQPTLPSGDEGASSALLDNSNNSSDLEITTVDEYIASDEGKSNQKGGNIEFSPEHFYYLGESAEQGVWLFRTSGLMGQFFLRNLDQCDNLYQQHLQFLIT</sequence>
<evidence type="ECO:0000313" key="3">
    <source>
        <dbReference type="WBParaSite" id="nRc.2.0.1.t39489-RA"/>
    </source>
</evidence>
<evidence type="ECO:0000313" key="2">
    <source>
        <dbReference type="Proteomes" id="UP000887565"/>
    </source>
</evidence>
<name>A0A915KN71_ROMCU</name>